<organism evidence="5 6">
    <name type="scientific">Conservatibacter flavescens</name>
    <dbReference type="NCBI Taxonomy" id="28161"/>
    <lineage>
        <taxon>Bacteria</taxon>
        <taxon>Pseudomonadati</taxon>
        <taxon>Pseudomonadota</taxon>
        <taxon>Gammaproteobacteria</taxon>
        <taxon>Pasteurellales</taxon>
        <taxon>Pasteurellaceae</taxon>
        <taxon>Conservatibacter</taxon>
    </lineage>
</organism>
<dbReference type="InterPro" id="IPR018062">
    <property type="entry name" value="HTH_AraC-typ_CS"/>
</dbReference>
<sequence length="337" mass="38250">MEKKSEHSLQFKINDENKYGSEAISPLSLCLAHYPLNVVLQHPPGVMSGYHWHGHMEINIPFDDDVEYLFNGKPVIIKANHIALFWASVPHRLVNLNGCTKMAVIDVPVHQFLAWTLPQKLINHITHGVVVESQHPNLVSLFEIQRWERELALSDVNRQQLVHDEIQLMVKRIAFDGWTLRLEQGYDIGNNLPHSSKYSQHYVSLMLDYIANHYNDALTVSDVATAVGLNTNYAMGLFQSVMQLTIKQYILMMRINHAKALLSDTDKTMLDISLTVGFNAISRFYDNFQKYTGVSPLNYRKLSRANSQWQAQGLNPLTQTIKGASDGKSLLLPDASL</sequence>
<dbReference type="NCBIfam" id="NF007693">
    <property type="entry name" value="PRK10371.1"/>
    <property type="match status" value="1"/>
</dbReference>
<evidence type="ECO:0000259" key="4">
    <source>
        <dbReference type="PROSITE" id="PS01124"/>
    </source>
</evidence>
<dbReference type="Gene3D" id="2.60.120.10">
    <property type="entry name" value="Jelly Rolls"/>
    <property type="match status" value="1"/>
</dbReference>
<dbReference type="InterPro" id="IPR009057">
    <property type="entry name" value="Homeodomain-like_sf"/>
</dbReference>
<dbReference type="Pfam" id="PF12833">
    <property type="entry name" value="HTH_18"/>
    <property type="match status" value="1"/>
</dbReference>
<evidence type="ECO:0000256" key="1">
    <source>
        <dbReference type="ARBA" id="ARBA00023015"/>
    </source>
</evidence>
<proteinExistence type="predicted"/>
<dbReference type="OrthoDB" id="345413at2"/>
<evidence type="ECO:0000256" key="2">
    <source>
        <dbReference type="ARBA" id="ARBA00023125"/>
    </source>
</evidence>
<dbReference type="PANTHER" id="PTHR43280">
    <property type="entry name" value="ARAC-FAMILY TRANSCRIPTIONAL REGULATOR"/>
    <property type="match status" value="1"/>
</dbReference>
<protein>
    <submittedName>
        <fullName evidence="5">Transcriptional regulator MelR</fullName>
    </submittedName>
</protein>
<dbReference type="EMBL" id="PHHA01000002">
    <property type="protein sequence ID" value="PJG86558.1"/>
    <property type="molecule type" value="Genomic_DNA"/>
</dbReference>
<dbReference type="Proteomes" id="UP000229329">
    <property type="component" value="Unassembled WGS sequence"/>
</dbReference>
<evidence type="ECO:0000313" key="6">
    <source>
        <dbReference type="Proteomes" id="UP000229329"/>
    </source>
</evidence>
<dbReference type="GO" id="GO:0043565">
    <property type="term" value="F:sequence-specific DNA binding"/>
    <property type="evidence" value="ECO:0007669"/>
    <property type="project" value="InterPro"/>
</dbReference>
<dbReference type="InterPro" id="IPR011051">
    <property type="entry name" value="RmlC_Cupin_sf"/>
</dbReference>
<accession>A0A2M8S612</accession>
<keyword evidence="3" id="KW-0804">Transcription</keyword>
<dbReference type="PANTHER" id="PTHR43280:SF14">
    <property type="entry name" value="MELIBIOSE OPERON REGULATORY PROTEIN"/>
    <property type="match status" value="1"/>
</dbReference>
<dbReference type="Gene3D" id="1.10.10.60">
    <property type="entry name" value="Homeodomain-like"/>
    <property type="match status" value="2"/>
</dbReference>
<feature type="domain" description="HTH araC/xylS-type" evidence="4">
    <location>
        <begin position="204"/>
        <end position="302"/>
    </location>
</feature>
<dbReference type="InterPro" id="IPR014710">
    <property type="entry name" value="RmlC-like_jellyroll"/>
</dbReference>
<dbReference type="PROSITE" id="PS01124">
    <property type="entry name" value="HTH_ARAC_FAMILY_2"/>
    <property type="match status" value="1"/>
</dbReference>
<evidence type="ECO:0000313" key="5">
    <source>
        <dbReference type="EMBL" id="PJG86558.1"/>
    </source>
</evidence>
<dbReference type="SMART" id="SM00342">
    <property type="entry name" value="HTH_ARAC"/>
    <property type="match status" value="1"/>
</dbReference>
<gene>
    <name evidence="5" type="ORF">CVP05_01765</name>
</gene>
<evidence type="ECO:0000256" key="3">
    <source>
        <dbReference type="ARBA" id="ARBA00023163"/>
    </source>
</evidence>
<dbReference type="SUPFAM" id="SSF51182">
    <property type="entry name" value="RmlC-like cupins"/>
    <property type="match status" value="1"/>
</dbReference>
<dbReference type="AlphaFoldDB" id="A0A2M8S612"/>
<keyword evidence="1" id="KW-0805">Transcription regulation</keyword>
<dbReference type="RefSeq" id="WP_100287833.1">
    <property type="nucleotide sequence ID" value="NZ_PHHA01000002.1"/>
</dbReference>
<keyword evidence="2" id="KW-0238">DNA-binding</keyword>
<name>A0A2M8S612_9PAST</name>
<dbReference type="GO" id="GO:0003700">
    <property type="term" value="F:DNA-binding transcription factor activity"/>
    <property type="evidence" value="ECO:0007669"/>
    <property type="project" value="InterPro"/>
</dbReference>
<reference evidence="5 6" key="1">
    <citation type="submission" date="2017-11" db="EMBL/GenBank/DDBJ databases">
        <title>Reclassification of Bisgaard taxon 7 as Conservatibacter flavescens gen. nov., sp. nov.</title>
        <authorList>
            <person name="Christensen H."/>
        </authorList>
    </citation>
    <scope>NUCLEOTIDE SEQUENCE [LARGE SCALE GENOMIC DNA]</scope>
    <source>
        <strain evidence="5 6">7_4</strain>
    </source>
</reference>
<keyword evidence="6" id="KW-1185">Reference proteome</keyword>
<comment type="caution">
    <text evidence="5">The sequence shown here is derived from an EMBL/GenBank/DDBJ whole genome shotgun (WGS) entry which is preliminary data.</text>
</comment>
<dbReference type="InterPro" id="IPR018060">
    <property type="entry name" value="HTH_AraC"/>
</dbReference>
<dbReference type="SUPFAM" id="SSF46689">
    <property type="entry name" value="Homeodomain-like"/>
    <property type="match status" value="2"/>
</dbReference>
<dbReference type="PROSITE" id="PS00041">
    <property type="entry name" value="HTH_ARAC_FAMILY_1"/>
    <property type="match status" value="1"/>
</dbReference>